<evidence type="ECO:0000256" key="7">
    <source>
        <dbReference type="ARBA" id="ARBA00022806"/>
    </source>
</evidence>
<feature type="region of interest" description="Disordered" evidence="10">
    <location>
        <begin position="828"/>
        <end position="864"/>
    </location>
</feature>
<keyword evidence="3" id="KW-0540">Nuclease</keyword>
<evidence type="ECO:0000259" key="11">
    <source>
        <dbReference type="PROSITE" id="PS51643"/>
    </source>
</evidence>
<dbReference type="CDD" id="cd17930">
    <property type="entry name" value="DEXHc_cas3"/>
    <property type="match status" value="1"/>
</dbReference>
<dbReference type="Pfam" id="PF18019">
    <property type="entry name" value="Cas3_HD"/>
    <property type="match status" value="1"/>
</dbReference>
<keyword evidence="9" id="KW-0051">Antiviral defense</keyword>
<dbReference type="RefSeq" id="WP_129119689.1">
    <property type="nucleotide sequence ID" value="NZ_BSUI01000017.1"/>
</dbReference>
<proteinExistence type="inferred from homology"/>
<evidence type="ECO:0000256" key="6">
    <source>
        <dbReference type="ARBA" id="ARBA00022801"/>
    </source>
</evidence>
<dbReference type="AlphaFoldDB" id="A0AAJ5F3L9"/>
<dbReference type="NCBIfam" id="TIGR01587">
    <property type="entry name" value="cas3_core"/>
    <property type="match status" value="1"/>
</dbReference>
<dbReference type="InterPro" id="IPR006474">
    <property type="entry name" value="Helicase_Cas3_CRISPR-ass_core"/>
</dbReference>
<keyword evidence="5" id="KW-0547">Nucleotide-binding</keyword>
<dbReference type="PROSITE" id="PS51643">
    <property type="entry name" value="HD_CAS3"/>
    <property type="match status" value="1"/>
</dbReference>
<dbReference type="InterPro" id="IPR014001">
    <property type="entry name" value="Helicase_ATP-bd"/>
</dbReference>
<dbReference type="Proteomes" id="UP000308000">
    <property type="component" value="Unassembled WGS sequence"/>
</dbReference>
<dbReference type="SUPFAM" id="SSF52540">
    <property type="entry name" value="P-loop containing nucleoside triphosphate hydrolases"/>
    <property type="match status" value="1"/>
</dbReference>
<dbReference type="PANTHER" id="PTHR47963:SF9">
    <property type="entry name" value="CRISPR-ASSOCIATED ENDONUCLEASE_HELICASE CAS3"/>
    <property type="match status" value="1"/>
</dbReference>
<dbReference type="InterPro" id="IPR027417">
    <property type="entry name" value="P-loop_NTPase"/>
</dbReference>
<keyword evidence="6 12" id="KW-0378">Hydrolase</keyword>
<gene>
    <name evidence="13" type="primary">cas3</name>
    <name evidence="13" type="ORF">FCS05_06870</name>
    <name evidence="12" type="ORF">HNQ10_001760</name>
</gene>
<evidence type="ECO:0000256" key="2">
    <source>
        <dbReference type="ARBA" id="ARBA00009046"/>
    </source>
</evidence>
<keyword evidence="15" id="KW-1185">Reference proteome</keyword>
<dbReference type="GO" id="GO:0016787">
    <property type="term" value="F:hydrolase activity"/>
    <property type="evidence" value="ECO:0007669"/>
    <property type="project" value="UniProtKB-KW"/>
</dbReference>
<dbReference type="InterPro" id="IPR054712">
    <property type="entry name" value="Cas3-like_dom"/>
</dbReference>
<name>A0AAJ5F3L9_9DEIO</name>
<dbReference type="InterPro" id="IPR041372">
    <property type="entry name" value="Cas3_C"/>
</dbReference>
<dbReference type="Gene3D" id="1.10.3210.30">
    <property type="match status" value="1"/>
</dbReference>
<keyword evidence="8" id="KW-0067">ATP-binding</keyword>
<organism evidence="13 14">
    <name type="scientific">Deinococcus metallilatus</name>
    <dbReference type="NCBI Taxonomy" id="1211322"/>
    <lineage>
        <taxon>Bacteria</taxon>
        <taxon>Thermotogati</taxon>
        <taxon>Deinococcota</taxon>
        <taxon>Deinococci</taxon>
        <taxon>Deinococcales</taxon>
        <taxon>Deinococcaceae</taxon>
        <taxon>Deinococcus</taxon>
    </lineage>
</organism>
<comment type="caution">
    <text evidence="13">The sequence shown here is derived from an EMBL/GenBank/DDBJ whole genome shotgun (WGS) entry which is preliminary data.</text>
</comment>
<dbReference type="GO" id="GO:0046872">
    <property type="term" value="F:metal ion binding"/>
    <property type="evidence" value="ECO:0007669"/>
    <property type="project" value="UniProtKB-KW"/>
</dbReference>
<keyword evidence="7" id="KW-0347">Helicase</keyword>
<evidence type="ECO:0000313" key="12">
    <source>
        <dbReference type="EMBL" id="MBB5294939.1"/>
    </source>
</evidence>
<dbReference type="CDD" id="cd09641">
    <property type="entry name" value="Cas3''_I"/>
    <property type="match status" value="1"/>
</dbReference>
<reference evidence="12 15" key="2">
    <citation type="submission" date="2020-08" db="EMBL/GenBank/DDBJ databases">
        <title>Genomic Encyclopedia of Type Strains, Phase IV (KMG-IV): sequencing the most valuable type-strain genomes for metagenomic binning, comparative biology and taxonomic classification.</title>
        <authorList>
            <person name="Goeker M."/>
        </authorList>
    </citation>
    <scope>NUCLEOTIDE SEQUENCE [LARGE SCALE GENOMIC DNA]</scope>
    <source>
        <strain evidence="12 15">DSM 105434</strain>
    </source>
</reference>
<evidence type="ECO:0000313" key="13">
    <source>
        <dbReference type="EMBL" id="TLK28886.1"/>
    </source>
</evidence>
<accession>A0AAJ5F3L9</accession>
<comment type="similarity">
    <text evidence="1">In the N-terminal section; belongs to the CRISPR-associated nuclease Cas3-HD family.</text>
</comment>
<evidence type="ECO:0000256" key="4">
    <source>
        <dbReference type="ARBA" id="ARBA00022723"/>
    </source>
</evidence>
<feature type="compositionally biased region" description="Basic and acidic residues" evidence="10">
    <location>
        <begin position="844"/>
        <end position="864"/>
    </location>
</feature>
<dbReference type="InterPro" id="IPR038257">
    <property type="entry name" value="CRISPR-assoc_Cas3_HD_sf"/>
</dbReference>
<dbReference type="GO" id="GO:0004519">
    <property type="term" value="F:endonuclease activity"/>
    <property type="evidence" value="ECO:0007669"/>
    <property type="project" value="UniProtKB-KW"/>
</dbReference>
<dbReference type="GO" id="GO:0003724">
    <property type="term" value="F:RNA helicase activity"/>
    <property type="evidence" value="ECO:0007669"/>
    <property type="project" value="TreeGrafter"/>
</dbReference>
<dbReference type="NCBIfam" id="TIGR01596">
    <property type="entry name" value="cas3_HD"/>
    <property type="match status" value="1"/>
</dbReference>
<dbReference type="GO" id="GO:0003723">
    <property type="term" value="F:RNA binding"/>
    <property type="evidence" value="ECO:0007669"/>
    <property type="project" value="TreeGrafter"/>
</dbReference>
<reference evidence="13 14" key="1">
    <citation type="submission" date="2019-04" db="EMBL/GenBank/DDBJ databases">
        <title>Deinococcus metalilatus MA1002 mutant No.5.</title>
        <authorList>
            <person name="Park W."/>
            <person name="Park C."/>
        </authorList>
    </citation>
    <scope>NUCLEOTIDE SEQUENCE [LARGE SCALE GENOMIC DNA]</scope>
    <source>
        <strain evidence="13 14">MA1002-m5</strain>
    </source>
</reference>
<evidence type="ECO:0000256" key="3">
    <source>
        <dbReference type="ARBA" id="ARBA00022722"/>
    </source>
</evidence>
<dbReference type="EMBL" id="JACHFV010000005">
    <property type="protein sequence ID" value="MBB5294939.1"/>
    <property type="molecule type" value="Genomic_DNA"/>
</dbReference>
<keyword evidence="4" id="KW-0479">Metal-binding</keyword>
<dbReference type="EC" id="3.1.-.-" evidence="12"/>
<evidence type="ECO:0000313" key="14">
    <source>
        <dbReference type="Proteomes" id="UP000308000"/>
    </source>
</evidence>
<dbReference type="Pfam" id="PF22590">
    <property type="entry name" value="Cas3-like_C_2"/>
    <property type="match status" value="1"/>
</dbReference>
<dbReference type="Proteomes" id="UP000536909">
    <property type="component" value="Unassembled WGS sequence"/>
</dbReference>
<evidence type="ECO:0000313" key="15">
    <source>
        <dbReference type="Proteomes" id="UP000536909"/>
    </source>
</evidence>
<dbReference type="InterPro" id="IPR050547">
    <property type="entry name" value="DEAD_box_RNA_helicases"/>
</dbReference>
<evidence type="ECO:0000256" key="10">
    <source>
        <dbReference type="SAM" id="MobiDB-lite"/>
    </source>
</evidence>
<evidence type="ECO:0000256" key="1">
    <source>
        <dbReference type="ARBA" id="ARBA00006847"/>
    </source>
</evidence>
<keyword evidence="12" id="KW-0255">Endonuclease</keyword>
<comment type="similarity">
    <text evidence="2">In the central section; belongs to the CRISPR-associated helicase Cas3 family.</text>
</comment>
<dbReference type="SMART" id="SM00487">
    <property type="entry name" value="DEXDc"/>
    <property type="match status" value="1"/>
</dbReference>
<dbReference type="EC" id="3.6.4.-" evidence="12"/>
<dbReference type="Gene3D" id="3.40.50.300">
    <property type="entry name" value="P-loop containing nucleotide triphosphate hydrolases"/>
    <property type="match status" value="2"/>
</dbReference>
<sequence>MTPPPTPVSAAVPLLWAKSGQKSAHQDGAQTGWLPVLHHLLDVGACAQAILEREPARTRALLAADLGADSAADQATALRWTCALAALHDLGKASPAFQHLWPEGAARLASHLSVPAHKPATPHGLVTQNLLPGLLTARGWPGPLARGVADALGCHHGFRAPTPPAHDRGTGPGWAAVQAELLELVLKGFGLEDAAPPPVTALTGAAFMRLAGLTSFADWIGSSFPLAPTPDPLAFADPAGYVQEAAERARSALDALGWTVRQPLNPDPGSVDETFAYLPGFRARPLQTLLADLLNADDPRPALVLVEAPMGEGKTEGALYSYLQLQNAAGHRGLYVALPTQATGNAMYTRLLTFLGEQARARSGPITVDLQLLHGGAALNDTYQAHLAGASRAQARPPAQQALPVTPNVAEAGRAAPHALDADGPGGSVGAAEWFSHRKRALLSEYGVGTVDQALLGVLGVKHQFVRLWGLGNRVVVLDEVHAYDTYTTQLIYALCRWLRALDSSVIIMSATLPAQTRRDLLDAWGATPDPAPTYPRLTVARGGDTKAGSRHVPGPRRRTTLTLRATAPDPAALARQAVALAEAGGTVAVIVNTVQRAQDILREVRAQLGGRFQSMCQASKHPGRVGVHLYHARYPADDRAQREERVLRYLGKQPARYVKNGREHVGDVRPERFILIATQVAEQSLDFDADVMLSDLAPVDLLLQRAGRLHRHADNTGRRGAHETPMLYVAGLDGWPEAALTEYHWKYVYEPALMYRTWHALQDRPHLILPDDLDPLVQTVYDPTSPLLVGLDAAQQTALERADLQLAHRRRNDALTGAFAHIGTPEALLDLAPPPGEGDPDGEPTHDDADPTPEGPRHGTRLGEENLRIVPVHCIQRGLFLDECANHPAQTVTLRKDDWDTARAVYARSLQVSRHDLLRHMGAHHDRHGVRLGTAHVGWAAHPLLRDVQPLVLVNGEATLGNTRVRLDPELGLTYERLD</sequence>
<evidence type="ECO:0000256" key="5">
    <source>
        <dbReference type="ARBA" id="ARBA00022741"/>
    </source>
</evidence>
<dbReference type="PANTHER" id="PTHR47963">
    <property type="entry name" value="DEAD-BOX ATP-DEPENDENT RNA HELICASE 47, MITOCHONDRIAL"/>
    <property type="match status" value="1"/>
</dbReference>
<dbReference type="GO" id="GO:0005524">
    <property type="term" value="F:ATP binding"/>
    <property type="evidence" value="ECO:0007669"/>
    <property type="project" value="UniProtKB-KW"/>
</dbReference>
<dbReference type="GO" id="GO:0051607">
    <property type="term" value="P:defense response to virus"/>
    <property type="evidence" value="ECO:0007669"/>
    <property type="project" value="UniProtKB-KW"/>
</dbReference>
<dbReference type="EMBL" id="VBRC01000004">
    <property type="protein sequence ID" value="TLK28886.1"/>
    <property type="molecule type" value="Genomic_DNA"/>
</dbReference>
<dbReference type="InterPro" id="IPR006483">
    <property type="entry name" value="CRISPR-assoc_Cas3_HD"/>
</dbReference>
<feature type="domain" description="HD Cas3-type" evidence="11">
    <location>
        <begin position="29"/>
        <end position="220"/>
    </location>
</feature>
<evidence type="ECO:0000256" key="8">
    <source>
        <dbReference type="ARBA" id="ARBA00022840"/>
    </source>
</evidence>
<evidence type="ECO:0000256" key="9">
    <source>
        <dbReference type="ARBA" id="ARBA00023118"/>
    </source>
</evidence>
<protein>
    <submittedName>
        <fullName evidence="12">CRISPR-associated endonuclease/helicase Cas3</fullName>
        <ecNumber evidence="12">3.1.-.-</ecNumber>
        <ecNumber evidence="12">3.6.4.-</ecNumber>
    </submittedName>
    <submittedName>
        <fullName evidence="13">CRISPR-associated helicase Cas3</fullName>
    </submittedName>
</protein>
<dbReference type="Pfam" id="PF18395">
    <property type="entry name" value="Cas3_C"/>
    <property type="match status" value="1"/>
</dbReference>